<name>A0A560GX44_9PROT</name>
<dbReference type="AlphaFoldDB" id="A0A560GX44"/>
<evidence type="ECO:0000313" key="3">
    <source>
        <dbReference type="Proteomes" id="UP000315751"/>
    </source>
</evidence>
<dbReference type="EMBL" id="VITR01000013">
    <property type="protein sequence ID" value="TWB38010.1"/>
    <property type="molecule type" value="Genomic_DNA"/>
</dbReference>
<feature type="non-terminal residue" evidence="2">
    <location>
        <position position="1"/>
    </location>
</feature>
<evidence type="ECO:0000256" key="1">
    <source>
        <dbReference type="SAM" id="MobiDB-lite"/>
    </source>
</evidence>
<organism evidence="2 3">
    <name type="scientific">Nitrospirillum amazonense</name>
    <dbReference type="NCBI Taxonomy" id="28077"/>
    <lineage>
        <taxon>Bacteria</taxon>
        <taxon>Pseudomonadati</taxon>
        <taxon>Pseudomonadota</taxon>
        <taxon>Alphaproteobacteria</taxon>
        <taxon>Rhodospirillales</taxon>
        <taxon>Azospirillaceae</taxon>
        <taxon>Nitrospirillum</taxon>
    </lineage>
</organism>
<dbReference type="Proteomes" id="UP000315751">
    <property type="component" value="Unassembled WGS sequence"/>
</dbReference>
<evidence type="ECO:0000313" key="2">
    <source>
        <dbReference type="EMBL" id="TWB38010.1"/>
    </source>
</evidence>
<keyword evidence="3" id="KW-1185">Reference proteome</keyword>
<comment type="caution">
    <text evidence="2">The sequence shown here is derived from an EMBL/GenBank/DDBJ whole genome shotgun (WGS) entry which is preliminary data.</text>
</comment>
<proteinExistence type="predicted"/>
<reference evidence="2 3" key="1">
    <citation type="submission" date="2019-06" db="EMBL/GenBank/DDBJ databases">
        <title>Genomic Encyclopedia of Type Strains, Phase IV (KMG-V): Genome sequencing to study the core and pangenomes of soil and plant-associated prokaryotes.</title>
        <authorList>
            <person name="Whitman W."/>
        </authorList>
    </citation>
    <scope>NUCLEOTIDE SEQUENCE [LARGE SCALE GENOMIC DNA]</scope>
    <source>
        <strain evidence="2 3">BR 11622</strain>
    </source>
</reference>
<accession>A0A560GX44</accession>
<feature type="region of interest" description="Disordered" evidence="1">
    <location>
        <begin position="174"/>
        <end position="195"/>
    </location>
</feature>
<protein>
    <submittedName>
        <fullName evidence="2">Uncharacterized protein</fullName>
    </submittedName>
</protein>
<gene>
    <name evidence="2" type="ORF">FBZ90_1131</name>
</gene>
<sequence>SLTLEMQPPKLGFVGKLTVERTAFLPYWPQKTLIIDLADRAELWRTWSDGGRARAEAARREAAAEQQMYGLMTQAAVPAAMRTNLRRLLQARERPCDDRVLDLTYEMGQRLGPMARGIFARRMARECGLTDMATVENSIDTLLATNWLRCLDLSVPLGPSSLLVAWGCPFPGEPDPSPFAKRPPRLRSRARGNSMPWLGCGRRK</sequence>